<dbReference type="EMBL" id="CAXKWB010001898">
    <property type="protein sequence ID" value="CAL4065759.1"/>
    <property type="molecule type" value="Genomic_DNA"/>
</dbReference>
<sequence length="720" mass="82425">MIGREDDVLVYKQWLYYDEPSKCLRIDINPDSDSQERQKPTKVVHDYVTGISYSIDKGTGACEVKVLDADDFGNMIGSGIISDVIMASPGNLFHLDDKYIYTGLKEERGLLTERWSSTRDDIRNPFQETRKQKFFKKAVVDYQFLQKKVDDPDLITSDDSVPVRVDITVYDDDNPNIIILRQKVNFMKFSSTLEDIEKNHFDVRECFTLPSQRTYFKIVFMGTLSAGIMKKEQLFKDKILYKIAEGTGSSLIRFPEIQLNKDDENIVTAIVMVLEPAPYHLQFKNTNDLKPTHDDEQLSSVVDDVDICARMCLEYTHFQCKSFYECTGQGRNCFLSNYGNQSPGSPIQIDKACKHYKKALVNKEPLQQPNVLIKDWIEGEINEENFNISLKWNYGNESYKQTFMAVGVTEELLGDDPVFVDLLRDDYSLAWNGGMLKGVHNELNLPKISYAACLLSCSKQKSFECETFSYCYGDNSCHLSSYVVDNPVGEADVILKQNCVIISKSHLNDYQVYDGAIFMEDSKAKITATSDANKCAYYCTHREDFKCRSFDYCTDTMDCWLFDKHSLDFSDSLKNTTKSCSHFSRNELSDFEKHPNQVLKGSRDRYINDISVERCAHECVKDPEFGCKGFDFCNNLESVTCFLTQDHYSDDGVVIGNDPACDHYSREYYEGEDRDHFINHHKDSKYIYGPGDMAGLGISMLVLSIAGTFAGVYLYNTYKK</sequence>
<keyword evidence="1" id="KW-1133">Transmembrane helix</keyword>
<keyword evidence="1" id="KW-0812">Transmembrane</keyword>
<keyword evidence="1" id="KW-0472">Membrane</keyword>
<dbReference type="PANTHER" id="PTHR36902">
    <property type="entry name" value="ENRICHED IN SURFACE-LABELED PROTEOME PROTEIN 9"/>
    <property type="match status" value="1"/>
</dbReference>
<feature type="transmembrane region" description="Helical" evidence="1">
    <location>
        <begin position="693"/>
        <end position="715"/>
    </location>
</feature>
<dbReference type="InterPro" id="IPR003609">
    <property type="entry name" value="Pan_app"/>
</dbReference>
<proteinExistence type="predicted"/>
<accession>A0AAV2PWD1</accession>
<dbReference type="Gene3D" id="3.50.4.10">
    <property type="entry name" value="Hepatocyte Growth Factor"/>
    <property type="match status" value="4"/>
</dbReference>
<feature type="domain" description="Apple" evidence="2">
    <location>
        <begin position="580"/>
        <end position="668"/>
    </location>
</feature>
<evidence type="ECO:0000313" key="3">
    <source>
        <dbReference type="EMBL" id="CAL4065759.1"/>
    </source>
</evidence>
<dbReference type="Pfam" id="PF00024">
    <property type="entry name" value="PAN_1"/>
    <property type="match status" value="2"/>
</dbReference>
<dbReference type="PANTHER" id="PTHR36902:SF1">
    <property type="entry name" value="ENRICHED IN SURFACE-LABELED PROTEOME PROTEIN 9"/>
    <property type="match status" value="1"/>
</dbReference>
<reference evidence="3 4" key="1">
    <citation type="submission" date="2024-05" db="EMBL/GenBank/DDBJ databases">
        <authorList>
            <person name="Wallberg A."/>
        </authorList>
    </citation>
    <scope>NUCLEOTIDE SEQUENCE [LARGE SCALE GENOMIC DNA]</scope>
</reference>
<name>A0AAV2PWD1_MEGNR</name>
<dbReference type="AlphaFoldDB" id="A0AAV2PWD1"/>
<dbReference type="InterPro" id="IPR058831">
    <property type="entry name" value="LolA-like_dom_2nd"/>
</dbReference>
<keyword evidence="4" id="KW-1185">Reference proteome</keyword>
<dbReference type="SMART" id="SM00473">
    <property type="entry name" value="PAN_AP"/>
    <property type="match status" value="4"/>
</dbReference>
<evidence type="ECO:0000259" key="2">
    <source>
        <dbReference type="PROSITE" id="PS50948"/>
    </source>
</evidence>
<evidence type="ECO:0000313" key="4">
    <source>
        <dbReference type="Proteomes" id="UP001497623"/>
    </source>
</evidence>
<gene>
    <name evidence="3" type="ORF">MNOR_LOCUS5048</name>
</gene>
<dbReference type="PROSITE" id="PS50948">
    <property type="entry name" value="PAN"/>
    <property type="match status" value="2"/>
</dbReference>
<feature type="domain" description="Apple" evidence="2">
    <location>
        <begin position="499"/>
        <end position="577"/>
    </location>
</feature>
<dbReference type="Proteomes" id="UP001497623">
    <property type="component" value="Unassembled WGS sequence"/>
</dbReference>
<organism evidence="3 4">
    <name type="scientific">Meganyctiphanes norvegica</name>
    <name type="common">Northern krill</name>
    <name type="synonym">Thysanopoda norvegica</name>
    <dbReference type="NCBI Taxonomy" id="48144"/>
    <lineage>
        <taxon>Eukaryota</taxon>
        <taxon>Metazoa</taxon>
        <taxon>Ecdysozoa</taxon>
        <taxon>Arthropoda</taxon>
        <taxon>Crustacea</taxon>
        <taxon>Multicrustacea</taxon>
        <taxon>Malacostraca</taxon>
        <taxon>Eumalacostraca</taxon>
        <taxon>Eucarida</taxon>
        <taxon>Euphausiacea</taxon>
        <taxon>Euphausiidae</taxon>
        <taxon>Meganyctiphanes</taxon>
    </lineage>
</organism>
<comment type="caution">
    <text evidence="3">The sequence shown here is derived from an EMBL/GenBank/DDBJ whole genome shotgun (WGS) entry which is preliminary data.</text>
</comment>
<dbReference type="Pfam" id="PF25898">
    <property type="entry name" value="LolA_2nd_metazoa"/>
    <property type="match status" value="1"/>
</dbReference>
<dbReference type="SUPFAM" id="SSF57414">
    <property type="entry name" value="Hairpin loop containing domain-like"/>
    <property type="match status" value="4"/>
</dbReference>
<evidence type="ECO:0000256" key="1">
    <source>
        <dbReference type="SAM" id="Phobius"/>
    </source>
</evidence>
<protein>
    <recommendedName>
        <fullName evidence="2">Apple domain-containing protein</fullName>
    </recommendedName>
</protein>